<comment type="caution">
    <text evidence="2">The sequence shown here is derived from an EMBL/GenBank/DDBJ whole genome shotgun (WGS) entry which is preliminary data.</text>
</comment>
<proteinExistence type="predicted"/>
<evidence type="ECO:0000313" key="2">
    <source>
        <dbReference type="EMBL" id="KAE9524318.1"/>
    </source>
</evidence>
<gene>
    <name evidence="2" type="ORF">AGLY_015357</name>
</gene>
<keyword evidence="3" id="KW-1185">Reference proteome</keyword>
<reference evidence="2 3" key="1">
    <citation type="submission" date="2019-08" db="EMBL/GenBank/DDBJ databases">
        <title>The genome of the soybean aphid Biotype 1, its phylome, world population structure and adaptation to the North American continent.</title>
        <authorList>
            <person name="Giordano R."/>
            <person name="Donthu R.K."/>
            <person name="Hernandez A.G."/>
            <person name="Wright C.L."/>
            <person name="Zimin A.V."/>
        </authorList>
    </citation>
    <scope>NUCLEOTIDE SEQUENCE [LARGE SCALE GENOMIC DNA]</scope>
    <source>
        <tissue evidence="2">Whole aphids</tissue>
    </source>
</reference>
<dbReference type="OrthoDB" id="6629026at2759"/>
<accession>A0A6G0T1N8</accession>
<dbReference type="GO" id="GO:0003676">
    <property type="term" value="F:nucleic acid binding"/>
    <property type="evidence" value="ECO:0007669"/>
    <property type="project" value="InterPro"/>
</dbReference>
<dbReference type="SUPFAM" id="SSF53098">
    <property type="entry name" value="Ribonuclease H-like"/>
    <property type="match status" value="1"/>
</dbReference>
<dbReference type="PANTHER" id="PTHR33332">
    <property type="entry name" value="REVERSE TRANSCRIPTASE DOMAIN-CONTAINING PROTEIN"/>
    <property type="match status" value="1"/>
</dbReference>
<dbReference type="InterPro" id="IPR036397">
    <property type="entry name" value="RNaseH_sf"/>
</dbReference>
<dbReference type="InterPro" id="IPR012337">
    <property type="entry name" value="RNaseH-like_sf"/>
</dbReference>
<evidence type="ECO:0000256" key="1">
    <source>
        <dbReference type="SAM" id="MobiDB-lite"/>
    </source>
</evidence>
<sequence>MAIRAYKKSLNKFKKTKSINDHIALTEENIKRDLELNFYHQENAINQPFNITKLHNALSGCKSKSPEKAYDMIWRNRVLKIIQEFDINGKMFIFLQNFLKNRTIQVKAHNELSNTYLTENGLPQGSVIRIPKPIKHLLFSDDCHIYCSGQNIKTTMEILQQALNILQNWSNMTRKVNVSVSKTVRKTENLKLFLNNSEIPFCKSLRILGMIFDNKLNWTQHLKKLKSSCKMKMNIMKTLSHHTWGADTKSLLNIYKSLIMSRLNYGSIVYSTAKENLLKILDPLHNEGIRISIGAFRTSPIDIILCYAGELTLKLQREKDILIYGIKRKSTPNQTFKIHTSVKNKITFQKFPPWLWKIQLNTELTQYNKHETNPTIIISHFKEIIQNKYSSFLQIYTDASKSQHGTGFAIIKDETNILHKLPQENSIFTAENYALLETIRYINITSSNNNILTRSPSTPKPLLEKRNNPKHPNRTIFYRKKYRIYVGLSHIGISGNEIADKSADIVTKTILRSTITDIPAKDINKSVRNKINMTWQSYWDSISPSNKLKKIKRCTKKWHYLQNLNKRQEVTLTRVRIGHSFLTHSFLISKDPPPICSKCQEDLTIQYIILDCPDLQNIRSTLSIPNNLEEALHEDNTIQILNFLTKINIVNNL</sequence>
<dbReference type="EMBL" id="VYZN01000070">
    <property type="protein sequence ID" value="KAE9524318.1"/>
    <property type="molecule type" value="Genomic_DNA"/>
</dbReference>
<protein>
    <submittedName>
        <fullName evidence="2">Uncharacterized protein</fullName>
    </submittedName>
</protein>
<dbReference type="AlphaFoldDB" id="A0A6G0T1N8"/>
<organism evidence="2 3">
    <name type="scientific">Aphis glycines</name>
    <name type="common">Soybean aphid</name>
    <dbReference type="NCBI Taxonomy" id="307491"/>
    <lineage>
        <taxon>Eukaryota</taxon>
        <taxon>Metazoa</taxon>
        <taxon>Ecdysozoa</taxon>
        <taxon>Arthropoda</taxon>
        <taxon>Hexapoda</taxon>
        <taxon>Insecta</taxon>
        <taxon>Pterygota</taxon>
        <taxon>Neoptera</taxon>
        <taxon>Paraneoptera</taxon>
        <taxon>Hemiptera</taxon>
        <taxon>Sternorrhyncha</taxon>
        <taxon>Aphidomorpha</taxon>
        <taxon>Aphidoidea</taxon>
        <taxon>Aphididae</taxon>
        <taxon>Aphidini</taxon>
        <taxon>Aphis</taxon>
        <taxon>Aphis</taxon>
    </lineage>
</organism>
<dbReference type="Proteomes" id="UP000475862">
    <property type="component" value="Unassembled WGS sequence"/>
</dbReference>
<evidence type="ECO:0000313" key="3">
    <source>
        <dbReference type="Proteomes" id="UP000475862"/>
    </source>
</evidence>
<name>A0A6G0T1N8_APHGL</name>
<dbReference type="Gene3D" id="3.30.420.10">
    <property type="entry name" value="Ribonuclease H-like superfamily/Ribonuclease H"/>
    <property type="match status" value="1"/>
</dbReference>
<feature type="region of interest" description="Disordered" evidence="1">
    <location>
        <begin position="450"/>
        <end position="470"/>
    </location>
</feature>